<gene>
    <name evidence="2" type="ORF">EYF80_046549</name>
</gene>
<dbReference type="AlphaFoldDB" id="A0A4Z2FQ37"/>
<feature type="region of interest" description="Disordered" evidence="1">
    <location>
        <begin position="41"/>
        <end position="70"/>
    </location>
</feature>
<organism evidence="2 3">
    <name type="scientific">Liparis tanakae</name>
    <name type="common">Tanaka's snailfish</name>
    <dbReference type="NCBI Taxonomy" id="230148"/>
    <lineage>
        <taxon>Eukaryota</taxon>
        <taxon>Metazoa</taxon>
        <taxon>Chordata</taxon>
        <taxon>Craniata</taxon>
        <taxon>Vertebrata</taxon>
        <taxon>Euteleostomi</taxon>
        <taxon>Actinopterygii</taxon>
        <taxon>Neopterygii</taxon>
        <taxon>Teleostei</taxon>
        <taxon>Neoteleostei</taxon>
        <taxon>Acanthomorphata</taxon>
        <taxon>Eupercaria</taxon>
        <taxon>Perciformes</taxon>
        <taxon>Cottioidei</taxon>
        <taxon>Cottales</taxon>
        <taxon>Liparidae</taxon>
        <taxon>Liparis</taxon>
    </lineage>
</organism>
<evidence type="ECO:0000313" key="3">
    <source>
        <dbReference type="Proteomes" id="UP000314294"/>
    </source>
</evidence>
<feature type="compositionally biased region" description="Basic and acidic residues" evidence="1">
    <location>
        <begin position="42"/>
        <end position="52"/>
    </location>
</feature>
<dbReference type="EMBL" id="SRLO01000979">
    <property type="protein sequence ID" value="TNN43268.1"/>
    <property type="molecule type" value="Genomic_DNA"/>
</dbReference>
<reference evidence="2 3" key="1">
    <citation type="submission" date="2019-03" db="EMBL/GenBank/DDBJ databases">
        <title>First draft genome of Liparis tanakae, snailfish: a comprehensive survey of snailfish specific genes.</title>
        <authorList>
            <person name="Kim W."/>
            <person name="Song I."/>
            <person name="Jeong J.-H."/>
            <person name="Kim D."/>
            <person name="Kim S."/>
            <person name="Ryu S."/>
            <person name="Song J.Y."/>
            <person name="Lee S.K."/>
        </authorList>
    </citation>
    <scope>NUCLEOTIDE SEQUENCE [LARGE SCALE GENOMIC DNA]</scope>
    <source>
        <tissue evidence="2">Muscle</tissue>
    </source>
</reference>
<protein>
    <submittedName>
        <fullName evidence="2">Uncharacterized protein</fullName>
    </submittedName>
</protein>
<accession>A0A4Z2FQ37</accession>
<evidence type="ECO:0000313" key="2">
    <source>
        <dbReference type="EMBL" id="TNN43268.1"/>
    </source>
</evidence>
<keyword evidence="3" id="KW-1185">Reference proteome</keyword>
<dbReference type="Proteomes" id="UP000314294">
    <property type="component" value="Unassembled WGS sequence"/>
</dbReference>
<proteinExistence type="predicted"/>
<name>A0A4Z2FQ37_9TELE</name>
<sequence>MLQIVIAASSSLDVRVYEQSVNAARVVRTVGVAWSAMSRTLEPGEQKLHNSPRETSSMSPRSRDTDEDSKDSYSVYLRFVLEAERLREEAAE</sequence>
<evidence type="ECO:0000256" key="1">
    <source>
        <dbReference type="SAM" id="MobiDB-lite"/>
    </source>
</evidence>
<comment type="caution">
    <text evidence="2">The sequence shown here is derived from an EMBL/GenBank/DDBJ whole genome shotgun (WGS) entry which is preliminary data.</text>
</comment>